<name>A0A9W4D6I9_BLUGR</name>
<dbReference type="AlphaFoldDB" id="A0A9W4D6I9"/>
<accession>A0A9W4D6I9</accession>
<dbReference type="InterPro" id="IPR025040">
    <property type="entry name" value="DUF3984"/>
</dbReference>
<comment type="caution">
    <text evidence="2">The sequence shown here is derived from an EMBL/GenBank/DDBJ whole genome shotgun (WGS) entry which is preliminary data.</text>
</comment>
<gene>
    <name evidence="2" type="ORF">BGTH12_LOCUS6576</name>
</gene>
<dbReference type="EMBL" id="CAJHIT010000009">
    <property type="protein sequence ID" value="CAD6505218.1"/>
    <property type="molecule type" value="Genomic_DNA"/>
</dbReference>
<proteinExistence type="predicted"/>
<sequence length="387" mass="43743">MLGTTEFPTSQVSPLTVRKIRSSKSSINLSLPQLPLRIPTPEGSSSTDGAPHISYLEGYSPPTTPALLARSASYTSTRRLAQPELPKSKSSTHLLAVRQLRSGTSTPGRRKLRRSTRRLETSPTPPFFSDDQNDPAWILRTGASMASSARESKGQAWLVSRASSTSMTRLRDDEYEEYENEYAWSQRHQSQRASLRGSVMGEMDREVSLAAMKHLNLRLTSGHASRSASRFGSRCPSRNQLPHTPPMTAEFDAYFDYKDFTRDDFSGAEPDFVNVDETFDDETDREDEAEIKRLTRANTQGVGGWVKKMLGWRSFPTEEESEEIDDELFMDNMDDVENMEHMEYTEKIYEVAKCTLDLEVPAPPKDSEASVWQDTVWFLRMATNVLL</sequence>
<evidence type="ECO:0000313" key="2">
    <source>
        <dbReference type="EMBL" id="CAD6505218.1"/>
    </source>
</evidence>
<evidence type="ECO:0000313" key="3">
    <source>
        <dbReference type="Proteomes" id="UP000683417"/>
    </source>
</evidence>
<dbReference type="Pfam" id="PF13136">
    <property type="entry name" value="DUF3984"/>
    <property type="match status" value="2"/>
</dbReference>
<feature type="region of interest" description="Disordered" evidence="1">
    <location>
        <begin position="34"/>
        <end position="58"/>
    </location>
</feature>
<organism evidence="2 3">
    <name type="scientific">Blumeria graminis f. sp. triticale</name>
    <dbReference type="NCBI Taxonomy" id="1689686"/>
    <lineage>
        <taxon>Eukaryota</taxon>
        <taxon>Fungi</taxon>
        <taxon>Dikarya</taxon>
        <taxon>Ascomycota</taxon>
        <taxon>Pezizomycotina</taxon>
        <taxon>Leotiomycetes</taxon>
        <taxon>Erysiphales</taxon>
        <taxon>Erysiphaceae</taxon>
        <taxon>Blumeria</taxon>
    </lineage>
</organism>
<feature type="region of interest" description="Disordered" evidence="1">
    <location>
        <begin position="72"/>
        <end position="134"/>
    </location>
</feature>
<reference evidence="2" key="1">
    <citation type="submission" date="2020-10" db="EMBL/GenBank/DDBJ databases">
        <authorList>
            <person name="Muller C M."/>
        </authorList>
    </citation>
    <scope>NUCLEOTIDE SEQUENCE</scope>
    <source>
        <strain evidence="2">THUN-12</strain>
    </source>
</reference>
<dbReference type="Proteomes" id="UP000683417">
    <property type="component" value="Unassembled WGS sequence"/>
</dbReference>
<evidence type="ECO:0000256" key="1">
    <source>
        <dbReference type="SAM" id="MobiDB-lite"/>
    </source>
</evidence>
<protein>
    <submittedName>
        <fullName evidence="2">BgTH12-00711</fullName>
    </submittedName>
</protein>